<evidence type="ECO:0000313" key="2">
    <source>
        <dbReference type="Proteomes" id="UP000050795"/>
    </source>
</evidence>
<evidence type="ECO:0000313" key="3">
    <source>
        <dbReference type="WBParaSite" id="TREG1_138030.1"/>
    </source>
</evidence>
<feature type="compositionally biased region" description="Basic and acidic residues" evidence="1">
    <location>
        <begin position="48"/>
        <end position="58"/>
    </location>
</feature>
<dbReference type="Proteomes" id="UP000050795">
    <property type="component" value="Unassembled WGS sequence"/>
</dbReference>
<reference evidence="2" key="1">
    <citation type="submission" date="2022-06" db="EMBL/GenBank/DDBJ databases">
        <authorList>
            <person name="Berger JAMES D."/>
            <person name="Berger JAMES D."/>
        </authorList>
    </citation>
    <scope>NUCLEOTIDE SEQUENCE [LARGE SCALE GENOMIC DNA]</scope>
</reference>
<name>A0AA85JBN5_TRIRE</name>
<reference evidence="3" key="2">
    <citation type="submission" date="2023-11" db="UniProtKB">
        <authorList>
            <consortium name="WormBaseParasite"/>
        </authorList>
    </citation>
    <scope>IDENTIFICATION</scope>
</reference>
<dbReference type="AlphaFoldDB" id="A0AA85JBN5"/>
<sequence length="69" mass="8375">MSISERIACIRQNSLNWRERVERPSPNEETTCDINKIRMSLYENQESWRKRAESRNEEESMQCLKELKN</sequence>
<keyword evidence="2" id="KW-1185">Reference proteome</keyword>
<accession>A0AA85JBN5</accession>
<evidence type="ECO:0000256" key="1">
    <source>
        <dbReference type="SAM" id="MobiDB-lite"/>
    </source>
</evidence>
<proteinExistence type="predicted"/>
<feature type="region of interest" description="Disordered" evidence="1">
    <location>
        <begin position="48"/>
        <end position="69"/>
    </location>
</feature>
<dbReference type="WBParaSite" id="TREG1_138030.1">
    <property type="protein sequence ID" value="TREG1_138030.1"/>
    <property type="gene ID" value="TREG1_138030"/>
</dbReference>
<organism evidence="2 3">
    <name type="scientific">Trichobilharzia regenti</name>
    <name type="common">Nasal bird schistosome</name>
    <dbReference type="NCBI Taxonomy" id="157069"/>
    <lineage>
        <taxon>Eukaryota</taxon>
        <taxon>Metazoa</taxon>
        <taxon>Spiralia</taxon>
        <taxon>Lophotrochozoa</taxon>
        <taxon>Platyhelminthes</taxon>
        <taxon>Trematoda</taxon>
        <taxon>Digenea</taxon>
        <taxon>Strigeidida</taxon>
        <taxon>Schistosomatoidea</taxon>
        <taxon>Schistosomatidae</taxon>
        <taxon>Trichobilharzia</taxon>
    </lineage>
</organism>
<protein>
    <submittedName>
        <fullName evidence="3">Uncharacterized protein</fullName>
    </submittedName>
</protein>